<name>W9SIF9_9ROSA</name>
<evidence type="ECO:0008006" key="4">
    <source>
        <dbReference type="Google" id="ProtNLM"/>
    </source>
</evidence>
<protein>
    <recommendedName>
        <fullName evidence="4">Secreted protein</fullName>
    </recommendedName>
</protein>
<feature type="signal peptide" evidence="1">
    <location>
        <begin position="1"/>
        <end position="18"/>
    </location>
</feature>
<dbReference type="Proteomes" id="UP000030645">
    <property type="component" value="Unassembled WGS sequence"/>
</dbReference>
<evidence type="ECO:0000313" key="3">
    <source>
        <dbReference type="Proteomes" id="UP000030645"/>
    </source>
</evidence>
<evidence type="ECO:0000256" key="1">
    <source>
        <dbReference type="SAM" id="SignalP"/>
    </source>
</evidence>
<reference evidence="3" key="1">
    <citation type="submission" date="2013-01" db="EMBL/GenBank/DDBJ databases">
        <title>Draft Genome Sequence of a Mulberry Tree, Morus notabilis C.K. Schneid.</title>
        <authorList>
            <person name="He N."/>
            <person name="Zhao S."/>
        </authorList>
    </citation>
    <scope>NUCLEOTIDE SEQUENCE</scope>
</reference>
<sequence>MGLVLIQISTLAPLVAWAMKRSEIVRVSNPHDFICVLSELTNIYRIFIAKIVQCQRSFRDLHTM</sequence>
<keyword evidence="3" id="KW-1185">Reference proteome</keyword>
<dbReference type="AlphaFoldDB" id="W9SIF9"/>
<accession>W9SIF9</accession>
<gene>
    <name evidence="2" type="ORF">L484_028089</name>
</gene>
<dbReference type="EMBL" id="KE346217">
    <property type="protein sequence ID" value="EXC30909.1"/>
    <property type="molecule type" value="Genomic_DNA"/>
</dbReference>
<proteinExistence type="predicted"/>
<evidence type="ECO:0000313" key="2">
    <source>
        <dbReference type="EMBL" id="EXC30909.1"/>
    </source>
</evidence>
<feature type="chain" id="PRO_5004933192" description="Secreted protein" evidence="1">
    <location>
        <begin position="19"/>
        <end position="64"/>
    </location>
</feature>
<organism evidence="2 3">
    <name type="scientific">Morus notabilis</name>
    <dbReference type="NCBI Taxonomy" id="981085"/>
    <lineage>
        <taxon>Eukaryota</taxon>
        <taxon>Viridiplantae</taxon>
        <taxon>Streptophyta</taxon>
        <taxon>Embryophyta</taxon>
        <taxon>Tracheophyta</taxon>
        <taxon>Spermatophyta</taxon>
        <taxon>Magnoliopsida</taxon>
        <taxon>eudicotyledons</taxon>
        <taxon>Gunneridae</taxon>
        <taxon>Pentapetalae</taxon>
        <taxon>rosids</taxon>
        <taxon>fabids</taxon>
        <taxon>Rosales</taxon>
        <taxon>Moraceae</taxon>
        <taxon>Moreae</taxon>
        <taxon>Morus</taxon>
    </lineage>
</organism>
<keyword evidence="1" id="KW-0732">Signal</keyword>